<reference evidence="2" key="2">
    <citation type="submission" date="2020-09" db="EMBL/GenBank/DDBJ databases">
        <authorList>
            <person name="Sun Q."/>
            <person name="Ohkuma M."/>
        </authorList>
    </citation>
    <scope>NUCLEOTIDE SEQUENCE</scope>
    <source>
        <strain evidence="2">JCM 4790</strain>
    </source>
</reference>
<sequence length="203" mass="22128">MLGQLRQPERFGVADQLAQDAVSLGEVPDAGDLLLADAYGVEGRQPLAVRADHAERGVLRLDQYRRGFHDAVQRLLKVEFPADGQHRLQQAVHPVLGAPGRVQAGLKFLEQFVQPELGQPYASFPRFLGACQRDPSPSRVVPTAVRPGCHGSRWRRNSTTGSHRPRKSGPSGRRAGREAGGGAGQRRGSRAATYSVRSSRRLV</sequence>
<evidence type="ECO:0000313" key="3">
    <source>
        <dbReference type="Proteomes" id="UP000619244"/>
    </source>
</evidence>
<dbReference type="Proteomes" id="UP000619244">
    <property type="component" value="Unassembled WGS sequence"/>
</dbReference>
<protein>
    <submittedName>
        <fullName evidence="2">Uncharacterized protein</fullName>
    </submittedName>
</protein>
<proteinExistence type="predicted"/>
<gene>
    <name evidence="2" type="ORF">GCM10010358_37300</name>
</gene>
<dbReference type="EMBL" id="BMVU01000017">
    <property type="protein sequence ID" value="GGX79646.1"/>
    <property type="molecule type" value="Genomic_DNA"/>
</dbReference>
<evidence type="ECO:0000313" key="2">
    <source>
        <dbReference type="EMBL" id="GGX79646.1"/>
    </source>
</evidence>
<keyword evidence="3" id="KW-1185">Reference proteome</keyword>
<feature type="region of interest" description="Disordered" evidence="1">
    <location>
        <begin position="133"/>
        <end position="203"/>
    </location>
</feature>
<reference evidence="2" key="1">
    <citation type="journal article" date="2014" name="Int. J. Syst. Evol. Microbiol.">
        <title>Complete genome sequence of Corynebacterium casei LMG S-19264T (=DSM 44701T), isolated from a smear-ripened cheese.</title>
        <authorList>
            <consortium name="US DOE Joint Genome Institute (JGI-PGF)"/>
            <person name="Walter F."/>
            <person name="Albersmeier A."/>
            <person name="Kalinowski J."/>
            <person name="Ruckert C."/>
        </authorList>
    </citation>
    <scope>NUCLEOTIDE SEQUENCE</scope>
    <source>
        <strain evidence="2">JCM 4790</strain>
    </source>
</reference>
<dbReference type="AlphaFoldDB" id="A0A918NLV4"/>
<name>A0A918NLV4_9ACTN</name>
<evidence type="ECO:0000256" key="1">
    <source>
        <dbReference type="SAM" id="MobiDB-lite"/>
    </source>
</evidence>
<comment type="caution">
    <text evidence="2">The sequence shown here is derived from an EMBL/GenBank/DDBJ whole genome shotgun (WGS) entry which is preliminary data.</text>
</comment>
<organism evidence="2 3">
    <name type="scientific">Streptomyces minutiscleroticus</name>
    <dbReference type="NCBI Taxonomy" id="68238"/>
    <lineage>
        <taxon>Bacteria</taxon>
        <taxon>Bacillati</taxon>
        <taxon>Actinomycetota</taxon>
        <taxon>Actinomycetes</taxon>
        <taxon>Kitasatosporales</taxon>
        <taxon>Streptomycetaceae</taxon>
        <taxon>Streptomyces</taxon>
    </lineage>
</organism>
<accession>A0A918NLV4</accession>